<comment type="similarity">
    <text evidence="3 6">Belongs to the DHNA family.</text>
</comment>
<reference evidence="8 9" key="1">
    <citation type="journal article" date="2019" name="Nat. Microbiol.">
        <title>Mediterranean grassland soil C-N compound turnover is dependent on rainfall and depth, and is mediated by genomically divergent microorganisms.</title>
        <authorList>
            <person name="Diamond S."/>
            <person name="Andeer P.F."/>
            <person name="Li Z."/>
            <person name="Crits-Christoph A."/>
            <person name="Burstein D."/>
            <person name="Anantharaman K."/>
            <person name="Lane K.R."/>
            <person name="Thomas B.C."/>
            <person name="Pan C."/>
            <person name="Northen T.R."/>
            <person name="Banfield J.F."/>
        </authorList>
    </citation>
    <scope>NUCLEOTIDE SEQUENCE [LARGE SCALE GENOMIC DNA]</scope>
    <source>
        <strain evidence="8">WS_10</strain>
    </source>
</reference>
<evidence type="ECO:0000256" key="6">
    <source>
        <dbReference type="RuleBase" id="RU362079"/>
    </source>
</evidence>
<comment type="caution">
    <text evidence="8">The sequence shown here is derived from an EMBL/GenBank/DDBJ whole genome shotgun (WGS) entry which is preliminary data.</text>
</comment>
<dbReference type="EMBL" id="VBPA01000263">
    <property type="protein sequence ID" value="TMQ69820.1"/>
    <property type="molecule type" value="Genomic_DNA"/>
</dbReference>
<accession>A0A538U1P2</accession>
<dbReference type="PANTHER" id="PTHR42844:SF1">
    <property type="entry name" value="DIHYDRONEOPTERIN ALDOLASE 1-RELATED"/>
    <property type="match status" value="1"/>
</dbReference>
<dbReference type="GO" id="GO:0005737">
    <property type="term" value="C:cytoplasm"/>
    <property type="evidence" value="ECO:0007669"/>
    <property type="project" value="TreeGrafter"/>
</dbReference>
<dbReference type="EC" id="4.1.2.25" evidence="6"/>
<evidence type="ECO:0000313" key="8">
    <source>
        <dbReference type="EMBL" id="TMQ69820.1"/>
    </source>
</evidence>
<dbReference type="SUPFAM" id="SSF55620">
    <property type="entry name" value="Tetrahydrobiopterin biosynthesis enzymes-like"/>
    <property type="match status" value="1"/>
</dbReference>
<feature type="domain" description="Dihydroneopterin aldolase/epimerase" evidence="7">
    <location>
        <begin position="45"/>
        <end position="158"/>
    </location>
</feature>
<dbReference type="NCBIfam" id="TIGR00526">
    <property type="entry name" value="folB_dom"/>
    <property type="match status" value="1"/>
</dbReference>
<dbReference type="PANTHER" id="PTHR42844">
    <property type="entry name" value="DIHYDRONEOPTERIN ALDOLASE 1-RELATED"/>
    <property type="match status" value="1"/>
</dbReference>
<dbReference type="InterPro" id="IPR006157">
    <property type="entry name" value="FolB_dom"/>
</dbReference>
<dbReference type="InterPro" id="IPR006156">
    <property type="entry name" value="Dihydroneopterin_aldolase"/>
</dbReference>
<dbReference type="AlphaFoldDB" id="A0A538U1P2"/>
<evidence type="ECO:0000256" key="5">
    <source>
        <dbReference type="ARBA" id="ARBA00023239"/>
    </source>
</evidence>
<dbReference type="Proteomes" id="UP000319836">
    <property type="component" value="Unassembled WGS sequence"/>
</dbReference>
<evidence type="ECO:0000256" key="1">
    <source>
        <dbReference type="ARBA" id="ARBA00001353"/>
    </source>
</evidence>
<dbReference type="GO" id="GO:0046656">
    <property type="term" value="P:folic acid biosynthetic process"/>
    <property type="evidence" value="ECO:0007669"/>
    <property type="project" value="UniProtKB-UniRule"/>
</dbReference>
<protein>
    <recommendedName>
        <fullName evidence="6">7,8-dihydroneopterin aldolase</fullName>
        <ecNumber evidence="6">4.1.2.25</ecNumber>
    </recommendedName>
</protein>
<evidence type="ECO:0000256" key="3">
    <source>
        <dbReference type="ARBA" id="ARBA00005708"/>
    </source>
</evidence>
<name>A0A538U1P2_UNCEI</name>
<keyword evidence="5 6" id="KW-0456">Lyase</keyword>
<organism evidence="8 9">
    <name type="scientific">Eiseniibacteriota bacterium</name>
    <dbReference type="NCBI Taxonomy" id="2212470"/>
    <lineage>
        <taxon>Bacteria</taxon>
        <taxon>Candidatus Eiseniibacteriota</taxon>
    </lineage>
</organism>
<evidence type="ECO:0000256" key="4">
    <source>
        <dbReference type="ARBA" id="ARBA00022909"/>
    </source>
</evidence>
<evidence type="ECO:0000259" key="7">
    <source>
        <dbReference type="SMART" id="SM00905"/>
    </source>
</evidence>
<comment type="function">
    <text evidence="6">Catalyzes the conversion of 7,8-dihydroneopterin to 6-hydroxymethyl-7,8-dihydropterin.</text>
</comment>
<dbReference type="Pfam" id="PF02152">
    <property type="entry name" value="FolB"/>
    <property type="match status" value="1"/>
</dbReference>
<comment type="catalytic activity">
    <reaction evidence="1 6">
        <text>7,8-dihydroneopterin = 6-hydroxymethyl-7,8-dihydropterin + glycolaldehyde</text>
        <dbReference type="Rhea" id="RHEA:10540"/>
        <dbReference type="ChEBI" id="CHEBI:17001"/>
        <dbReference type="ChEBI" id="CHEBI:17071"/>
        <dbReference type="ChEBI" id="CHEBI:44841"/>
        <dbReference type="EC" id="4.1.2.25"/>
    </reaction>
</comment>
<dbReference type="Gene3D" id="3.30.1130.10">
    <property type="match status" value="1"/>
</dbReference>
<dbReference type="InterPro" id="IPR043133">
    <property type="entry name" value="GTP-CH-I_C/QueF"/>
</dbReference>
<evidence type="ECO:0000256" key="2">
    <source>
        <dbReference type="ARBA" id="ARBA00005013"/>
    </source>
</evidence>
<proteinExistence type="inferred from homology"/>
<evidence type="ECO:0000313" key="9">
    <source>
        <dbReference type="Proteomes" id="UP000319836"/>
    </source>
</evidence>
<dbReference type="GO" id="GO:0046654">
    <property type="term" value="P:tetrahydrofolate biosynthetic process"/>
    <property type="evidence" value="ECO:0007669"/>
    <property type="project" value="UniProtKB-UniRule"/>
</dbReference>
<dbReference type="UniPathway" id="UPA00077">
    <property type="reaction ID" value="UER00154"/>
</dbReference>
<keyword evidence="4 6" id="KW-0289">Folate biosynthesis</keyword>
<dbReference type="SMART" id="SM00905">
    <property type="entry name" value="FolB"/>
    <property type="match status" value="1"/>
</dbReference>
<dbReference type="GO" id="GO:0004150">
    <property type="term" value="F:dihydroneopterin aldolase activity"/>
    <property type="evidence" value="ECO:0007669"/>
    <property type="project" value="UniProtKB-UniRule"/>
</dbReference>
<gene>
    <name evidence="8" type="primary">folB</name>
    <name evidence="8" type="ORF">E6K80_10505</name>
</gene>
<comment type="pathway">
    <text evidence="2 6">Cofactor biosynthesis; tetrahydrofolate biosynthesis; 2-amino-4-hydroxy-6-hydroxymethyl-7,8-dihydropteridine diphosphate from 7,8-dihydroneopterin triphosphate: step 3/4.</text>
</comment>
<dbReference type="NCBIfam" id="TIGR00525">
    <property type="entry name" value="folB"/>
    <property type="match status" value="1"/>
</dbReference>
<sequence length="160" mass="18006">MPRLPRAFRQWRLSSACSERRRGAGGRPSGLPPISIGSGARMAIIRLEGLSVFGHHGARPYEKEAGQRLEVDLELEPIDERAETSDRLSDAVDYDDLYRTVREVVEGESFHLLEALAKRTAETILARFSVRRVRVRIAKQNLGWTTGGRAVIEVTRERTP</sequence>